<evidence type="ECO:0000256" key="2">
    <source>
        <dbReference type="ARBA" id="ARBA00023239"/>
    </source>
</evidence>
<organism evidence="3 4">
    <name type="scientific">Nitrosomonas eutropha</name>
    <dbReference type="NCBI Taxonomy" id="916"/>
    <lineage>
        <taxon>Bacteria</taxon>
        <taxon>Pseudomonadati</taxon>
        <taxon>Pseudomonadota</taxon>
        <taxon>Betaproteobacteria</taxon>
        <taxon>Nitrosomonadales</taxon>
        <taxon>Nitrosomonadaceae</taxon>
        <taxon>Nitrosomonas</taxon>
    </lineage>
</organism>
<dbReference type="GO" id="GO:0046872">
    <property type="term" value="F:metal ion binding"/>
    <property type="evidence" value="ECO:0007669"/>
    <property type="project" value="UniProtKB-KW"/>
</dbReference>
<dbReference type="EMBL" id="FPBL01000002">
    <property type="protein sequence ID" value="SFU45556.1"/>
    <property type="molecule type" value="Genomic_DNA"/>
</dbReference>
<evidence type="ECO:0000313" key="4">
    <source>
        <dbReference type="Proteomes" id="UP000183926"/>
    </source>
</evidence>
<dbReference type="InterPro" id="IPR050963">
    <property type="entry name" value="Sirohydro_Cobaltochel/CbiX"/>
</dbReference>
<sequence>MFFGIKTVKTVISLYLLAFVLLSVEGVYAANVEPSDQTGFLVVAADRGFVGNEEIRDAFEPFSASHPAALVFVTDERTQQTLQSALTTLHSRNVSRIVVLPLFISTAEPRYQLVHQLITRENKTVPTVFAPPYGESYFAVEALATWLRAMEHTARQHLLVVGYGTQNDTDRRAMYNDWMRIIKQASAGISFRSINALILPERAENESPEGYMNSTKRKLSNVLTSLPPTRNSKNQVVVFALGPKHDSMMSLEARLERLLPQNTALNSFGIEPQQLAMWMEREANRNLPLATEDTGVILFAHGSDFHWNENLRTAVQPLIDRYRIEFAFSMADPLTIEHALHKLEQRGAKAAIIVSAFATKNSFRKEIAHLVGIDIEDHQAEQNIANSDTQNGHGKHGHGESGKPVPRIMTSLPVIWTGGYEDSPLFAKALFDRVLALSKDPSKETVILTAHGTQDDQRNNEWLQNLESITHQMRSNGGENFKAFKVATWREDWPEKRAPWVKKTRAMVTEANKQGGTAIVIPARTTSTGPEKKFLDGLKFELGESFAPHSLFTQWVDEQIQQGIKQHEEAINN</sequence>
<accession>A0A1I7GBF2</accession>
<dbReference type="Gene3D" id="3.40.50.1400">
    <property type="match status" value="1"/>
</dbReference>
<dbReference type="InterPro" id="IPR002762">
    <property type="entry name" value="CbiX-like"/>
</dbReference>
<proteinExistence type="predicted"/>
<dbReference type="SUPFAM" id="SSF53800">
    <property type="entry name" value="Chelatase"/>
    <property type="match status" value="2"/>
</dbReference>
<keyword evidence="2" id="KW-0456">Lyase</keyword>
<keyword evidence="1" id="KW-0479">Metal-binding</keyword>
<reference evidence="3 4" key="1">
    <citation type="submission" date="2016-10" db="EMBL/GenBank/DDBJ databases">
        <authorList>
            <person name="de Groot N.N."/>
        </authorList>
    </citation>
    <scope>NUCLEOTIDE SEQUENCE [LARGE SCALE GENOMIC DNA]</scope>
    <source>
        <strain evidence="3 4">Nm24</strain>
    </source>
</reference>
<protein>
    <submittedName>
        <fullName evidence="3">CbiX protein</fullName>
    </submittedName>
</protein>
<name>A0A1I7GBF2_9PROT</name>
<evidence type="ECO:0000313" key="3">
    <source>
        <dbReference type="EMBL" id="SFU45556.1"/>
    </source>
</evidence>
<dbReference type="RefSeq" id="WP_074927383.1">
    <property type="nucleotide sequence ID" value="NZ_FPBL01000002.1"/>
</dbReference>
<dbReference type="Pfam" id="PF01903">
    <property type="entry name" value="CbiX"/>
    <property type="match status" value="1"/>
</dbReference>
<evidence type="ECO:0000256" key="1">
    <source>
        <dbReference type="ARBA" id="ARBA00022723"/>
    </source>
</evidence>
<dbReference type="PANTHER" id="PTHR33542">
    <property type="entry name" value="SIROHYDROCHLORIN FERROCHELATASE, CHLOROPLASTIC"/>
    <property type="match status" value="1"/>
</dbReference>
<dbReference type="PANTHER" id="PTHR33542:SF3">
    <property type="entry name" value="SIROHYDROCHLORIN FERROCHELATASE, CHLOROPLASTIC"/>
    <property type="match status" value="1"/>
</dbReference>
<dbReference type="OrthoDB" id="1489951at2"/>
<dbReference type="AlphaFoldDB" id="A0A1I7GBF2"/>
<gene>
    <name evidence="3" type="ORF">SAMN05216339_102337</name>
</gene>
<dbReference type="Proteomes" id="UP000183926">
    <property type="component" value="Unassembled WGS sequence"/>
</dbReference>
<dbReference type="GO" id="GO:0016829">
    <property type="term" value="F:lyase activity"/>
    <property type="evidence" value="ECO:0007669"/>
    <property type="project" value="UniProtKB-KW"/>
</dbReference>